<comment type="caution">
    <text evidence="1">The sequence shown here is derived from an EMBL/GenBank/DDBJ whole genome shotgun (WGS) entry which is preliminary data.</text>
</comment>
<gene>
    <name evidence="1" type="ORF">GCM10009680_64890</name>
</gene>
<dbReference type="EMBL" id="BAAALR010000075">
    <property type="protein sequence ID" value="GAA1714640.1"/>
    <property type="molecule type" value="Genomic_DNA"/>
</dbReference>
<name>A0ABN2IZ05_9ACTN</name>
<dbReference type="Proteomes" id="UP001499947">
    <property type="component" value="Unassembled WGS sequence"/>
</dbReference>
<proteinExistence type="predicted"/>
<organism evidence="1 2">
    <name type="scientific">Streptomyces yatensis</name>
    <dbReference type="NCBI Taxonomy" id="155177"/>
    <lineage>
        <taxon>Bacteria</taxon>
        <taxon>Bacillati</taxon>
        <taxon>Actinomycetota</taxon>
        <taxon>Actinomycetes</taxon>
        <taxon>Kitasatosporales</taxon>
        <taxon>Streptomycetaceae</taxon>
        <taxon>Streptomyces</taxon>
        <taxon>Streptomyces violaceusniger group</taxon>
    </lineage>
</organism>
<reference evidence="1 2" key="1">
    <citation type="journal article" date="2019" name="Int. J. Syst. Evol. Microbiol.">
        <title>The Global Catalogue of Microorganisms (GCM) 10K type strain sequencing project: providing services to taxonomists for standard genome sequencing and annotation.</title>
        <authorList>
            <consortium name="The Broad Institute Genomics Platform"/>
            <consortium name="The Broad Institute Genome Sequencing Center for Infectious Disease"/>
            <person name="Wu L."/>
            <person name="Ma J."/>
        </authorList>
    </citation>
    <scope>NUCLEOTIDE SEQUENCE [LARGE SCALE GENOMIC DNA]</scope>
    <source>
        <strain evidence="1 2">JCM 13244</strain>
    </source>
</reference>
<accession>A0ABN2IZ05</accession>
<keyword evidence="2" id="KW-1185">Reference proteome</keyword>
<evidence type="ECO:0000313" key="2">
    <source>
        <dbReference type="Proteomes" id="UP001499947"/>
    </source>
</evidence>
<sequence length="57" mass="5605">MAERTGHPGLSLAAVAVPVAGVVGRSPPASPSAVTVGPNTDDHLLHMACNSYIIAAG</sequence>
<evidence type="ECO:0000313" key="1">
    <source>
        <dbReference type="EMBL" id="GAA1714640.1"/>
    </source>
</evidence>
<protein>
    <recommendedName>
        <fullName evidence="3">Secreted protein</fullName>
    </recommendedName>
</protein>
<evidence type="ECO:0008006" key="3">
    <source>
        <dbReference type="Google" id="ProtNLM"/>
    </source>
</evidence>